<sequence length="846" mass="94782">MARNALMSSSLNPRSPNAFILKGISPAVNGNLNRVDGCSSGAHLYRGAVVEDLQLPPAFALPESESIARAIELAYDRDFSHIPILSKQRKPVGYIDVTKLKAKWEAGQADPTDSVVKYMTKFRRGPSQTYTLITPDTPLHELEDFLKHNLFALVTDYERKFVLAVATQSDLEPIKLAPSSLGLDHASNLMVHPSSRYRSSTRGQTGHTLDPSAFRSRTMPSLRSHREDSSHWPPRLDDTFETAEDVARKAAEDWEAQQTSEKIDLSISAERSRRKKSKAVKILLLGQSESGKSTTLRNFQLNLAPQAFQADGEAWRTVIHLNLLISVNYLLEVLKSLPDADGVRQQQQQQKSPYLFTTPSRQLIEKEKSRLRSIENSVGYSTRTSNQQGPAYSTELRRLMLSLLPLKSIEQTLRQRLGAEPSVVDPTKTELRDGISSVIKAPKYQQQTKESRDPYARPASAQSSLPGTYNRHLLGFRRHSISSSATSSTSSISSPSPTDPNGLSSGIPSATLAPDSAVLKGRLHHRRNSRLYGLVDSFAVKVRGSTGWRRRARIPDSLSSGRSTSSVSIEHDSSQPNSRSPSLDAMSEQEERELQSARQIIQVFGEDIERLWQNEDVQRLLKRKNIRLESRPGFFLNDVLRITAFDYMPTTSDILRARLQTTGVEEHRLILETGSDAGKEWVIYDVGGFRSQRAAWAPFFDTVNAIIFLAPISAFDEWLVEDPSVNRLEDSFHLWREICANRLLASVEFILFLNKYDALRAKIRAGIRFSDYVVNYDDQDGAKNDAESIARYMLATFNVAHKNLSPKPRKLRAYLTSVIDSRATSKVVTHISEQVLISNLVKGDIL</sequence>
<dbReference type="EMBL" id="LNZH02000164">
    <property type="protein sequence ID" value="OCB89133.1"/>
    <property type="molecule type" value="Genomic_DNA"/>
</dbReference>
<dbReference type="SUPFAM" id="SSF52540">
    <property type="entry name" value="P-loop containing nucleoside triphosphate hydrolases"/>
    <property type="match status" value="1"/>
</dbReference>
<evidence type="ECO:0000259" key="8">
    <source>
        <dbReference type="Pfam" id="PF00571"/>
    </source>
</evidence>
<comment type="caution">
    <text evidence="9">The sequence shown here is derived from an EMBL/GenBank/DDBJ whole genome shotgun (WGS) entry which is preliminary data.</text>
</comment>
<dbReference type="InterPro" id="IPR000644">
    <property type="entry name" value="CBS_dom"/>
</dbReference>
<dbReference type="GO" id="GO:0005834">
    <property type="term" value="C:heterotrimeric G-protein complex"/>
    <property type="evidence" value="ECO:0007669"/>
    <property type="project" value="TreeGrafter"/>
</dbReference>
<dbReference type="PROSITE" id="PS51882">
    <property type="entry name" value="G_ALPHA"/>
    <property type="match status" value="1"/>
</dbReference>
<feature type="compositionally biased region" description="Polar residues" evidence="7">
    <location>
        <begin position="499"/>
        <end position="508"/>
    </location>
</feature>
<dbReference type="Pfam" id="PF00503">
    <property type="entry name" value="G-alpha"/>
    <property type="match status" value="2"/>
</dbReference>
<name>A0A9Q5N9Q2_SANBA</name>
<dbReference type="Gene3D" id="3.40.50.300">
    <property type="entry name" value="P-loop containing nucleotide triphosphate hydrolases"/>
    <property type="match status" value="2"/>
</dbReference>
<dbReference type="GO" id="GO:0031683">
    <property type="term" value="F:G-protein beta/gamma-subunit complex binding"/>
    <property type="evidence" value="ECO:0007669"/>
    <property type="project" value="InterPro"/>
</dbReference>
<keyword evidence="3 5" id="KW-0342">GTP-binding</keyword>
<dbReference type="SMART" id="SM00275">
    <property type="entry name" value="G_alpha"/>
    <property type="match status" value="1"/>
</dbReference>
<keyword evidence="1 6" id="KW-0479">Metal-binding</keyword>
<dbReference type="GO" id="GO:0003924">
    <property type="term" value="F:GTPase activity"/>
    <property type="evidence" value="ECO:0007669"/>
    <property type="project" value="InterPro"/>
</dbReference>
<feature type="region of interest" description="Disordered" evidence="7">
    <location>
        <begin position="195"/>
        <end position="237"/>
    </location>
</feature>
<accession>A0A9Q5N9Q2</accession>
<proteinExistence type="predicted"/>
<feature type="compositionally biased region" description="Low complexity" evidence="7">
    <location>
        <begin position="484"/>
        <end position="496"/>
    </location>
</feature>
<feature type="binding site" evidence="5">
    <location>
        <begin position="754"/>
        <end position="757"/>
    </location>
    <ligand>
        <name>GTP</name>
        <dbReference type="ChEBI" id="CHEBI:37565"/>
    </ligand>
</feature>
<dbReference type="PANTHER" id="PTHR10218">
    <property type="entry name" value="GTP-BINDING PROTEIN ALPHA SUBUNIT"/>
    <property type="match status" value="1"/>
</dbReference>
<evidence type="ECO:0000256" key="3">
    <source>
        <dbReference type="ARBA" id="ARBA00023134"/>
    </source>
</evidence>
<dbReference type="Gene3D" id="3.10.580.10">
    <property type="entry name" value="CBS-domain"/>
    <property type="match status" value="1"/>
</dbReference>
<protein>
    <submittedName>
        <fullName evidence="9">G-alpha-domain-containing protein</fullName>
    </submittedName>
</protein>
<feature type="region of interest" description="Disordered" evidence="7">
    <location>
        <begin position="484"/>
        <end position="509"/>
    </location>
</feature>
<evidence type="ECO:0000313" key="10">
    <source>
        <dbReference type="Proteomes" id="UP000757232"/>
    </source>
</evidence>
<dbReference type="PANTHER" id="PTHR10218:SF360">
    <property type="entry name" value="GUANINE NUCLEOTIDE-BINDING PROTEIN SUBUNIT ALPHA HOMOLOG"/>
    <property type="match status" value="1"/>
</dbReference>
<organism evidence="9 10">
    <name type="scientific">Sanghuangporus baumii</name>
    <name type="common">Phellinus baumii</name>
    <dbReference type="NCBI Taxonomy" id="108892"/>
    <lineage>
        <taxon>Eukaryota</taxon>
        <taxon>Fungi</taxon>
        <taxon>Dikarya</taxon>
        <taxon>Basidiomycota</taxon>
        <taxon>Agaricomycotina</taxon>
        <taxon>Agaricomycetes</taxon>
        <taxon>Hymenochaetales</taxon>
        <taxon>Hymenochaetaceae</taxon>
        <taxon>Sanghuangporus</taxon>
    </lineage>
</organism>
<evidence type="ECO:0000256" key="6">
    <source>
        <dbReference type="PIRSR" id="PIRSR601019-2"/>
    </source>
</evidence>
<dbReference type="InterPro" id="IPR011025">
    <property type="entry name" value="GproteinA_insert"/>
</dbReference>
<dbReference type="InterPro" id="IPR046342">
    <property type="entry name" value="CBS_dom_sf"/>
</dbReference>
<dbReference type="GO" id="GO:0046872">
    <property type="term" value="F:metal ion binding"/>
    <property type="evidence" value="ECO:0007669"/>
    <property type="project" value="UniProtKB-KW"/>
</dbReference>
<keyword evidence="6" id="KW-0460">Magnesium</keyword>
<feature type="region of interest" description="Disordered" evidence="7">
    <location>
        <begin position="434"/>
        <end position="468"/>
    </location>
</feature>
<feature type="region of interest" description="Disordered" evidence="7">
    <location>
        <begin position="556"/>
        <end position="591"/>
    </location>
</feature>
<dbReference type="GO" id="GO:0005525">
    <property type="term" value="F:GTP binding"/>
    <property type="evidence" value="ECO:0007669"/>
    <property type="project" value="UniProtKB-KW"/>
</dbReference>
<keyword evidence="4" id="KW-0807">Transducer</keyword>
<keyword evidence="10" id="KW-1185">Reference proteome</keyword>
<evidence type="ECO:0000313" key="9">
    <source>
        <dbReference type="EMBL" id="OCB89133.1"/>
    </source>
</evidence>
<dbReference type="Proteomes" id="UP000757232">
    <property type="component" value="Unassembled WGS sequence"/>
</dbReference>
<dbReference type="InterPro" id="IPR027417">
    <property type="entry name" value="P-loop_NTPase"/>
</dbReference>
<dbReference type="InterPro" id="IPR001019">
    <property type="entry name" value="Gprotein_alpha_su"/>
</dbReference>
<dbReference type="GO" id="GO:0005737">
    <property type="term" value="C:cytoplasm"/>
    <property type="evidence" value="ECO:0007669"/>
    <property type="project" value="TreeGrafter"/>
</dbReference>
<reference evidence="9" key="1">
    <citation type="submission" date="2016-06" db="EMBL/GenBank/DDBJ databases">
        <title>Draft Genome sequence of the fungus Inonotus baumii.</title>
        <authorList>
            <person name="Zhu H."/>
            <person name="Lin W."/>
        </authorList>
    </citation>
    <scope>NUCLEOTIDE SEQUENCE</scope>
    <source>
        <strain evidence="9">821</strain>
    </source>
</reference>
<dbReference type="SUPFAM" id="SSF54631">
    <property type="entry name" value="CBS-domain pair"/>
    <property type="match status" value="1"/>
</dbReference>
<feature type="domain" description="CBS" evidence="8">
    <location>
        <begin position="50"/>
        <end position="99"/>
    </location>
</feature>
<dbReference type="FunFam" id="3.40.50.300:FF:000692">
    <property type="entry name" value="Guanine nucleotide-binding protein subunit alpha"/>
    <property type="match status" value="1"/>
</dbReference>
<gene>
    <name evidence="9" type="ORF">A7U60_g3732</name>
</gene>
<feature type="binding site" evidence="5">
    <location>
        <begin position="655"/>
        <end position="661"/>
    </location>
    <ligand>
        <name>GTP</name>
        <dbReference type="ChEBI" id="CHEBI:37565"/>
    </ligand>
</feature>
<feature type="compositionally biased region" description="Basic and acidic residues" evidence="7">
    <location>
        <begin position="224"/>
        <end position="237"/>
    </location>
</feature>
<feature type="compositionally biased region" description="Low complexity" evidence="7">
    <location>
        <begin position="557"/>
        <end position="568"/>
    </location>
</feature>
<evidence type="ECO:0000256" key="5">
    <source>
        <dbReference type="PIRSR" id="PIRSR601019-1"/>
    </source>
</evidence>
<dbReference type="SUPFAM" id="SSF47895">
    <property type="entry name" value="Transducin (alpha subunit), insertion domain"/>
    <property type="match status" value="1"/>
</dbReference>
<evidence type="ECO:0000256" key="7">
    <source>
        <dbReference type="SAM" id="MobiDB-lite"/>
    </source>
</evidence>
<dbReference type="Pfam" id="PF00571">
    <property type="entry name" value="CBS"/>
    <property type="match status" value="1"/>
</dbReference>
<feature type="compositionally biased region" description="Polar residues" evidence="7">
    <location>
        <begin position="196"/>
        <end position="207"/>
    </location>
</feature>
<dbReference type="GO" id="GO:0007188">
    <property type="term" value="P:adenylate cyclase-modulating G protein-coupled receptor signaling pathway"/>
    <property type="evidence" value="ECO:0007669"/>
    <property type="project" value="TreeGrafter"/>
</dbReference>
<feature type="binding site" evidence="6">
    <location>
        <position position="661"/>
    </location>
    <ligand>
        <name>Mg(2+)</name>
        <dbReference type="ChEBI" id="CHEBI:18420"/>
    </ligand>
</feature>
<dbReference type="AlphaFoldDB" id="A0A9Q5N9Q2"/>
<evidence type="ECO:0000256" key="2">
    <source>
        <dbReference type="ARBA" id="ARBA00022741"/>
    </source>
</evidence>
<dbReference type="Gene3D" id="1.10.400.10">
    <property type="entry name" value="GI Alpha 1, domain 2-like"/>
    <property type="match status" value="1"/>
</dbReference>
<dbReference type="GO" id="GO:0001664">
    <property type="term" value="F:G protein-coupled receptor binding"/>
    <property type="evidence" value="ECO:0007669"/>
    <property type="project" value="TreeGrafter"/>
</dbReference>
<evidence type="ECO:0000256" key="4">
    <source>
        <dbReference type="ARBA" id="ARBA00023224"/>
    </source>
</evidence>
<evidence type="ECO:0000256" key="1">
    <source>
        <dbReference type="ARBA" id="ARBA00022723"/>
    </source>
</evidence>
<dbReference type="OrthoDB" id="5817230at2759"/>
<keyword evidence="2 5" id="KW-0547">Nucleotide-binding</keyword>